<dbReference type="PANTHER" id="PTHR45908">
    <property type="entry name" value="PROTEIN CBG11750-RELATED"/>
    <property type="match status" value="1"/>
</dbReference>
<feature type="signal peptide" evidence="1">
    <location>
        <begin position="1"/>
        <end position="17"/>
    </location>
</feature>
<sequence length="325" mass="36369">MRLLLFTALLGSAISLAIRKAPHQELEEYSDEFTRYKMFSFAAAAYSDDPNGCLKSAYPHEGNDTATRVVEAICVENKNATCKGFTAVSHSDKAIIVAFGGTEVFVKLVDDIRRDLHRTPPKADMIPIIAKAEKFSAGGYVSSYFYAAFKALWDAGVKEDFLALKSADPDYEVWVTGHSLGGAMASLAATVLAHESLVESDKLKLVTFGQPRTGDFVFATIHDHLIDYSYRITHWEDEAVHYPPAFYPAGFLRGYIHHKAEIFYDEVNNYLVCHEPVDMDCSAGNLWPKLHGHLYYFQSKLTVMEYGQQGCPTNLLAKTERIDHF</sequence>
<keyword evidence="4" id="KW-1185">Reference proteome</keyword>
<gene>
    <name evidence="3" type="ORF">QR680_015109</name>
</gene>
<feature type="domain" description="Fungal lipase-type" evidence="2">
    <location>
        <begin position="97"/>
        <end position="245"/>
    </location>
</feature>
<dbReference type="CDD" id="cd00519">
    <property type="entry name" value="Lipase_3"/>
    <property type="match status" value="1"/>
</dbReference>
<accession>A0AA39M569</accession>
<keyword evidence="1" id="KW-0732">Signal</keyword>
<feature type="chain" id="PRO_5041205377" description="Fungal lipase-type domain-containing protein" evidence="1">
    <location>
        <begin position="18"/>
        <end position="325"/>
    </location>
</feature>
<proteinExistence type="predicted"/>
<evidence type="ECO:0000259" key="2">
    <source>
        <dbReference type="Pfam" id="PF01764"/>
    </source>
</evidence>
<dbReference type="SUPFAM" id="SSF53474">
    <property type="entry name" value="alpha/beta-Hydrolases"/>
    <property type="match status" value="1"/>
</dbReference>
<protein>
    <recommendedName>
        <fullName evidence="2">Fungal lipase-type domain-containing protein</fullName>
    </recommendedName>
</protein>
<evidence type="ECO:0000256" key="1">
    <source>
        <dbReference type="SAM" id="SignalP"/>
    </source>
</evidence>
<dbReference type="InterPro" id="IPR029058">
    <property type="entry name" value="AB_hydrolase_fold"/>
</dbReference>
<dbReference type="InterPro" id="IPR002921">
    <property type="entry name" value="Fungal_lipase-type"/>
</dbReference>
<dbReference type="AlphaFoldDB" id="A0AA39M569"/>
<evidence type="ECO:0000313" key="3">
    <source>
        <dbReference type="EMBL" id="KAK0421203.1"/>
    </source>
</evidence>
<dbReference type="EMBL" id="JAUCMV010000002">
    <property type="protein sequence ID" value="KAK0421203.1"/>
    <property type="molecule type" value="Genomic_DNA"/>
</dbReference>
<organism evidence="3 4">
    <name type="scientific">Steinernema hermaphroditum</name>
    <dbReference type="NCBI Taxonomy" id="289476"/>
    <lineage>
        <taxon>Eukaryota</taxon>
        <taxon>Metazoa</taxon>
        <taxon>Ecdysozoa</taxon>
        <taxon>Nematoda</taxon>
        <taxon>Chromadorea</taxon>
        <taxon>Rhabditida</taxon>
        <taxon>Tylenchina</taxon>
        <taxon>Panagrolaimomorpha</taxon>
        <taxon>Strongyloidoidea</taxon>
        <taxon>Steinernematidae</taxon>
        <taxon>Steinernema</taxon>
    </lineage>
</organism>
<dbReference type="Proteomes" id="UP001175271">
    <property type="component" value="Unassembled WGS sequence"/>
</dbReference>
<dbReference type="GO" id="GO:0006629">
    <property type="term" value="P:lipid metabolic process"/>
    <property type="evidence" value="ECO:0007669"/>
    <property type="project" value="InterPro"/>
</dbReference>
<dbReference type="PANTHER" id="PTHR45908:SF23">
    <property type="entry name" value="FUNGAL LIPASE-LIKE DOMAIN-CONTAINING PROTEIN"/>
    <property type="match status" value="1"/>
</dbReference>
<name>A0AA39M569_9BILA</name>
<dbReference type="Gene3D" id="3.40.50.1820">
    <property type="entry name" value="alpha/beta hydrolase"/>
    <property type="match status" value="1"/>
</dbReference>
<reference evidence="3" key="1">
    <citation type="submission" date="2023-06" db="EMBL/GenBank/DDBJ databases">
        <title>Genomic analysis of the entomopathogenic nematode Steinernema hermaphroditum.</title>
        <authorList>
            <person name="Schwarz E.M."/>
            <person name="Heppert J.K."/>
            <person name="Baniya A."/>
            <person name="Schwartz H.T."/>
            <person name="Tan C.-H."/>
            <person name="Antoshechkin I."/>
            <person name="Sternberg P.W."/>
            <person name="Goodrich-Blair H."/>
            <person name="Dillman A.R."/>
        </authorList>
    </citation>
    <scope>NUCLEOTIDE SEQUENCE</scope>
    <source>
        <strain evidence="3">PS9179</strain>
        <tissue evidence="3">Whole animal</tissue>
    </source>
</reference>
<evidence type="ECO:0000313" key="4">
    <source>
        <dbReference type="Proteomes" id="UP001175271"/>
    </source>
</evidence>
<comment type="caution">
    <text evidence="3">The sequence shown here is derived from an EMBL/GenBank/DDBJ whole genome shotgun (WGS) entry which is preliminary data.</text>
</comment>
<dbReference type="Pfam" id="PF01764">
    <property type="entry name" value="Lipase_3"/>
    <property type="match status" value="1"/>
</dbReference>